<dbReference type="GO" id="GO:0004751">
    <property type="term" value="F:ribose-5-phosphate isomerase activity"/>
    <property type="evidence" value="ECO:0007669"/>
    <property type="project" value="UniProtKB-EC"/>
</dbReference>
<accession>A0A0V0J3X7</accession>
<evidence type="ECO:0000313" key="7">
    <source>
        <dbReference type="EMBL" id="JAP60309.1"/>
    </source>
</evidence>
<dbReference type="Pfam" id="PF06026">
    <property type="entry name" value="Rib_5-P_isom_A"/>
    <property type="match status" value="1"/>
</dbReference>
<dbReference type="SUPFAM" id="SSF75445">
    <property type="entry name" value="D-ribose-5-phosphate isomerase (RpiA), lid domain"/>
    <property type="match status" value="1"/>
</dbReference>
<reference evidence="7" key="1">
    <citation type="submission" date="2016-01" db="EMBL/GenBank/DDBJ databases">
        <title>Reference transcriptome for the parasite Schistocephalus solidus: insights into the molecular evolution of parasitism.</title>
        <authorList>
            <person name="Hebert F.O."/>
            <person name="Grambauer S."/>
            <person name="Barber I."/>
            <person name="Landry C.R."/>
            <person name="Aubin-Horth N."/>
        </authorList>
    </citation>
    <scope>NUCLEOTIDE SEQUENCE</scope>
</reference>
<dbReference type="GO" id="GO:0005737">
    <property type="term" value="C:cytoplasm"/>
    <property type="evidence" value="ECO:0007669"/>
    <property type="project" value="TreeGrafter"/>
</dbReference>
<dbReference type="InterPro" id="IPR004788">
    <property type="entry name" value="Ribose5P_isomerase_type_A"/>
</dbReference>
<dbReference type="AlphaFoldDB" id="A0A0V0J3X7"/>
<comment type="similarity">
    <text evidence="3">Belongs to the ribose 5-phosphate isomerase family.</text>
</comment>
<sequence length="263" mass="29357">MYRVSDFRFVPAFRCLFRHYSRVKSTLMPDVEKGKQAAAMTAVDEWLKDNQIVGIGSGTTVVYAVKRIYELVSKENWKIKCVPSSYQALQLIMSAKLPLTTLDENPVLDVTFDGVDEMTPDFNSIKGGGGCLLQEKIVGYNAKSFVVIADESKRASYLGEKWKRGLPIEVVPMASTTVKNEIERRFGGVAKLRMAVSKMGPVVTDNGNFLLDWQFDADPSINWRQMDIDLHLIPGVVDTGLFLGLAVRAYFGKADGSVEKWTK</sequence>
<comment type="catalytic activity">
    <reaction evidence="1">
        <text>aldehydo-D-ribose 5-phosphate = D-ribulose 5-phosphate</text>
        <dbReference type="Rhea" id="RHEA:14657"/>
        <dbReference type="ChEBI" id="CHEBI:58121"/>
        <dbReference type="ChEBI" id="CHEBI:58273"/>
        <dbReference type="EC" id="5.3.1.6"/>
    </reaction>
</comment>
<dbReference type="EMBL" id="GEEE01002916">
    <property type="protein sequence ID" value="JAP60309.1"/>
    <property type="molecule type" value="Transcribed_RNA"/>
</dbReference>
<dbReference type="Gene3D" id="3.30.70.260">
    <property type="match status" value="1"/>
</dbReference>
<name>A0A0V0J3X7_SCHSO</name>
<protein>
    <recommendedName>
        <fullName evidence="4">ribose-5-phosphate isomerase</fullName>
        <ecNumber evidence="4">5.3.1.6</ecNumber>
    </recommendedName>
    <alternativeName>
        <fullName evidence="6">Phosphoriboisomerase</fullName>
    </alternativeName>
</protein>
<evidence type="ECO:0000256" key="2">
    <source>
        <dbReference type="ARBA" id="ARBA00004988"/>
    </source>
</evidence>
<dbReference type="FunFam" id="3.30.70.260:FF:000018">
    <property type="entry name" value="Ribose-5-phosphate isomerase A"/>
    <property type="match status" value="1"/>
</dbReference>
<dbReference type="EC" id="5.3.1.6" evidence="4"/>
<comment type="pathway">
    <text evidence="2">Carbohydrate degradation; pentose phosphate pathway; D-ribose 5-phosphate from D-ribulose 5-phosphate (non-oxidative stage): step 1/1.</text>
</comment>
<evidence type="ECO:0000256" key="5">
    <source>
        <dbReference type="ARBA" id="ARBA00023235"/>
    </source>
</evidence>
<dbReference type="PANTHER" id="PTHR11934:SF0">
    <property type="entry name" value="RIBOSE-5-PHOSPHATE ISOMERASE"/>
    <property type="match status" value="1"/>
</dbReference>
<evidence type="ECO:0000256" key="6">
    <source>
        <dbReference type="ARBA" id="ARBA00029734"/>
    </source>
</evidence>
<evidence type="ECO:0000256" key="3">
    <source>
        <dbReference type="ARBA" id="ARBA00008088"/>
    </source>
</evidence>
<dbReference type="UniPathway" id="UPA00115">
    <property type="reaction ID" value="UER00412"/>
</dbReference>
<dbReference type="GO" id="GO:0009052">
    <property type="term" value="P:pentose-phosphate shunt, non-oxidative branch"/>
    <property type="evidence" value="ECO:0007669"/>
    <property type="project" value="InterPro"/>
</dbReference>
<dbReference type="SUPFAM" id="SSF100950">
    <property type="entry name" value="NagB/RpiA/CoA transferase-like"/>
    <property type="match status" value="1"/>
</dbReference>
<evidence type="ECO:0000256" key="4">
    <source>
        <dbReference type="ARBA" id="ARBA00011959"/>
    </source>
</evidence>
<organism evidence="7">
    <name type="scientific">Schistocephalus solidus</name>
    <name type="common">Tapeworm</name>
    <dbReference type="NCBI Taxonomy" id="70667"/>
    <lineage>
        <taxon>Eukaryota</taxon>
        <taxon>Metazoa</taxon>
        <taxon>Spiralia</taxon>
        <taxon>Lophotrochozoa</taxon>
        <taxon>Platyhelminthes</taxon>
        <taxon>Cestoda</taxon>
        <taxon>Eucestoda</taxon>
        <taxon>Diphyllobothriidea</taxon>
        <taxon>Diphyllobothriidae</taxon>
        <taxon>Schistocephalus</taxon>
    </lineage>
</organism>
<dbReference type="PANTHER" id="PTHR11934">
    <property type="entry name" value="RIBOSE-5-PHOSPHATE ISOMERASE"/>
    <property type="match status" value="1"/>
</dbReference>
<dbReference type="NCBIfam" id="TIGR00021">
    <property type="entry name" value="rpiA"/>
    <property type="match status" value="1"/>
</dbReference>
<dbReference type="FunFam" id="3.40.50.1360:FF:000001">
    <property type="entry name" value="Ribose-5-phosphate isomerase A"/>
    <property type="match status" value="1"/>
</dbReference>
<dbReference type="GO" id="GO:0006014">
    <property type="term" value="P:D-ribose metabolic process"/>
    <property type="evidence" value="ECO:0007669"/>
    <property type="project" value="TreeGrafter"/>
</dbReference>
<dbReference type="Gene3D" id="3.40.50.1360">
    <property type="match status" value="1"/>
</dbReference>
<gene>
    <name evidence="7" type="primary">RPIA</name>
    <name evidence="7" type="ORF">TR144043</name>
</gene>
<dbReference type="InterPro" id="IPR037171">
    <property type="entry name" value="NagB/RpiA_transferase-like"/>
</dbReference>
<evidence type="ECO:0000256" key="1">
    <source>
        <dbReference type="ARBA" id="ARBA00001713"/>
    </source>
</evidence>
<dbReference type="NCBIfam" id="NF001924">
    <property type="entry name" value="PRK00702.1"/>
    <property type="match status" value="1"/>
</dbReference>
<dbReference type="CDD" id="cd01398">
    <property type="entry name" value="RPI_A"/>
    <property type="match status" value="1"/>
</dbReference>
<keyword evidence="5 7" id="KW-0413">Isomerase</keyword>
<proteinExistence type="inferred from homology"/>